<sequence>MTTWLYLLPQRCEALASQPCWVFSPTVGNLEAPLAHAAHLLGRQRVNVILPVERFSWHLCAPWKERRAPTPEALLFELEEQLLQPLESLRAWRGQRDAQGRYAAWVTDREHHAALAHGLRSALPGISALYIDADLCGPQEPGAVWCANRWLIGGEGLPRLAATDAWLSALERTLTQPIPRLYAPETGLEYMEQVLSTAPSGIDLLEGAGRLAYRPYGLALALATGCFALMCAADYRTGTALLAGNQTLAQYNEQRVAQLFPGQPLTPALLARLSHAKAGQVSSALSTLGPLLQRMDATPGLQLHAVSLAPGKQWRVALSAQRLQDVQALEQGTWRVMDVAAQGSRWRGTLTEGGK</sequence>
<comment type="caution">
    <text evidence="1">The sequence shown here is derived from an EMBL/GenBank/DDBJ whole genome shotgun (WGS) entry which is preliminary data.</text>
</comment>
<evidence type="ECO:0000313" key="1">
    <source>
        <dbReference type="EMBL" id="NJP00645.1"/>
    </source>
</evidence>
<reference evidence="1 2" key="1">
    <citation type="submission" date="2020-03" db="EMBL/GenBank/DDBJ databases">
        <authorList>
            <person name="Wang L."/>
            <person name="He N."/>
            <person name="Li Y."/>
            <person name="Fang Y."/>
            <person name="Zhang F."/>
        </authorList>
    </citation>
    <scope>NUCLEOTIDE SEQUENCE [LARGE SCALE GENOMIC DNA]</scope>
    <source>
        <strain evidence="2">hsmgli-8</strain>
    </source>
</reference>
<dbReference type="Gene3D" id="3.30.420.380">
    <property type="match status" value="1"/>
</dbReference>
<evidence type="ECO:0008006" key="3">
    <source>
        <dbReference type="Google" id="ProtNLM"/>
    </source>
</evidence>
<dbReference type="RefSeq" id="WP_168082967.1">
    <property type="nucleotide sequence ID" value="NZ_JAAVJI010000003.1"/>
</dbReference>
<organism evidence="1 2">
    <name type="scientific">Pseudomonas quercus</name>
    <dbReference type="NCBI Taxonomy" id="2722792"/>
    <lineage>
        <taxon>Bacteria</taxon>
        <taxon>Pseudomonadati</taxon>
        <taxon>Pseudomonadota</taxon>
        <taxon>Gammaproteobacteria</taxon>
        <taxon>Pseudomonadales</taxon>
        <taxon>Pseudomonadaceae</taxon>
        <taxon>Pseudomonas</taxon>
    </lineage>
</organism>
<accession>A0ABX0YBB5</accession>
<gene>
    <name evidence="1" type="ORF">HBH25_07200</name>
</gene>
<dbReference type="Proteomes" id="UP000746535">
    <property type="component" value="Unassembled WGS sequence"/>
</dbReference>
<keyword evidence="2" id="KW-1185">Reference proteome</keyword>
<evidence type="ECO:0000313" key="2">
    <source>
        <dbReference type="Proteomes" id="UP000746535"/>
    </source>
</evidence>
<name>A0ABX0YBB5_9PSED</name>
<proteinExistence type="predicted"/>
<dbReference type="EMBL" id="JAAVJI010000003">
    <property type="protein sequence ID" value="NJP00645.1"/>
    <property type="molecule type" value="Genomic_DNA"/>
</dbReference>
<protein>
    <recommendedName>
        <fullName evidence="3">GspL cytoplasmic actin-ATPase-like domain-containing protein</fullName>
    </recommendedName>
</protein>